<feature type="transmembrane region" description="Helical" evidence="11">
    <location>
        <begin position="209"/>
        <end position="228"/>
    </location>
</feature>
<dbReference type="GO" id="GO:0005315">
    <property type="term" value="F:phosphate transmembrane transporter activity"/>
    <property type="evidence" value="ECO:0007669"/>
    <property type="project" value="InterPro"/>
</dbReference>
<evidence type="ECO:0000256" key="1">
    <source>
        <dbReference type="ARBA" id="ARBA00004651"/>
    </source>
</evidence>
<keyword evidence="9 11" id="KW-0472">Membrane</keyword>
<dbReference type="EMBL" id="CP034870">
    <property type="protein sequence ID" value="QCI22405.1"/>
    <property type="molecule type" value="Genomic_DNA"/>
</dbReference>
<accession>A0A4D6YCX9</accession>
<protein>
    <recommendedName>
        <fullName evidence="11">Phosphate transporter</fullName>
    </recommendedName>
</protein>
<feature type="transmembrane region" description="Helical" evidence="11">
    <location>
        <begin position="412"/>
        <end position="434"/>
    </location>
</feature>
<reference evidence="12 13" key="2">
    <citation type="submission" date="2019-05" db="EMBL/GenBank/DDBJ databases">
        <title>Genome evolution of the obligate endosymbiont Buchnera aphidicola.</title>
        <authorList>
            <person name="Moran N.A."/>
        </authorList>
    </citation>
    <scope>NUCLEOTIDE SEQUENCE [LARGE SCALE GENOMIC DNA]</scope>
    <source>
        <strain evidence="12 13">Lps</strain>
    </source>
</reference>
<keyword evidence="3 11" id="KW-0813">Transport</keyword>
<evidence type="ECO:0000256" key="5">
    <source>
        <dbReference type="ARBA" id="ARBA00022592"/>
    </source>
</evidence>
<evidence type="ECO:0000256" key="9">
    <source>
        <dbReference type="ARBA" id="ARBA00023136"/>
    </source>
</evidence>
<feature type="transmembrane region" description="Helical" evidence="11">
    <location>
        <begin position="123"/>
        <end position="144"/>
    </location>
</feature>
<organism evidence="12 13">
    <name type="scientific">Buchnera aphidicola</name>
    <name type="common">Lipaphis pseudobrassicae</name>
    <dbReference type="NCBI Taxonomy" id="1258543"/>
    <lineage>
        <taxon>Bacteria</taxon>
        <taxon>Pseudomonadati</taxon>
        <taxon>Pseudomonadota</taxon>
        <taxon>Gammaproteobacteria</taxon>
        <taxon>Enterobacterales</taxon>
        <taxon>Erwiniaceae</taxon>
        <taxon>Buchnera</taxon>
    </lineage>
</organism>
<dbReference type="Proteomes" id="UP000298564">
    <property type="component" value="Chromosome"/>
</dbReference>
<feature type="transmembrane region" description="Helical" evidence="11">
    <location>
        <begin position="373"/>
        <end position="392"/>
    </location>
</feature>
<feature type="transmembrane region" description="Helical" evidence="11">
    <location>
        <begin position="234"/>
        <end position="256"/>
    </location>
</feature>
<evidence type="ECO:0000256" key="8">
    <source>
        <dbReference type="ARBA" id="ARBA00022989"/>
    </source>
</evidence>
<keyword evidence="5 11" id="KW-0592">Phosphate transport</keyword>
<dbReference type="GO" id="GO:0015293">
    <property type="term" value="F:symporter activity"/>
    <property type="evidence" value="ECO:0007669"/>
    <property type="project" value="UniProtKB-KW"/>
</dbReference>
<evidence type="ECO:0000256" key="7">
    <source>
        <dbReference type="ARBA" id="ARBA00022847"/>
    </source>
</evidence>
<keyword evidence="7" id="KW-0769">Symport</keyword>
<evidence type="ECO:0000313" key="13">
    <source>
        <dbReference type="Proteomes" id="UP000298564"/>
    </source>
</evidence>
<dbReference type="AlphaFoldDB" id="A0A4D6YCX9"/>
<feature type="transmembrane region" description="Helical" evidence="11">
    <location>
        <begin position="156"/>
        <end position="180"/>
    </location>
</feature>
<proteinExistence type="inferred from homology"/>
<evidence type="ECO:0000256" key="2">
    <source>
        <dbReference type="ARBA" id="ARBA00005342"/>
    </source>
</evidence>
<dbReference type="OrthoDB" id="9779554at2"/>
<comment type="catalytic activity">
    <reaction evidence="10">
        <text>phosphate(in) + H(+)(in) = phosphate(out) + H(+)(out)</text>
        <dbReference type="Rhea" id="RHEA:29939"/>
        <dbReference type="ChEBI" id="CHEBI:15378"/>
        <dbReference type="ChEBI" id="CHEBI:43474"/>
    </reaction>
</comment>
<gene>
    <name evidence="12" type="ORF">D9V70_03020</name>
</gene>
<feature type="transmembrane region" description="Helical" evidence="11">
    <location>
        <begin position="52"/>
        <end position="76"/>
    </location>
</feature>
<name>A0A4D6YCX9_9GAMM</name>
<keyword evidence="6 11" id="KW-0812">Transmembrane</keyword>
<comment type="similarity">
    <text evidence="2">Belongs to the inorganic phosphate transporter (PiT) (TC 2.A.20) family. Pit subfamily.</text>
</comment>
<keyword evidence="4" id="KW-1003">Cell membrane</keyword>
<keyword evidence="8 11" id="KW-1133">Transmembrane helix</keyword>
<dbReference type="PANTHER" id="PTHR11101">
    <property type="entry name" value="PHOSPHATE TRANSPORTER"/>
    <property type="match status" value="1"/>
</dbReference>
<comment type="subcellular location">
    <subcellularLocation>
        <location evidence="1">Cell membrane</location>
        <topology evidence="1">Multi-pass membrane protein</topology>
    </subcellularLocation>
    <subcellularLocation>
        <location evidence="11">Membrane</location>
        <topology evidence="11">Multi-pass membrane protein</topology>
    </subcellularLocation>
</comment>
<dbReference type="RefSeq" id="WP_158356246.1">
    <property type="nucleotide sequence ID" value="NZ_CP034870.1"/>
</dbReference>
<feature type="transmembrane region" description="Helical" evidence="11">
    <location>
        <begin position="466"/>
        <end position="487"/>
    </location>
</feature>
<evidence type="ECO:0000256" key="10">
    <source>
        <dbReference type="ARBA" id="ARBA00047348"/>
    </source>
</evidence>
<evidence type="ECO:0000313" key="12">
    <source>
        <dbReference type="EMBL" id="QCI22405.1"/>
    </source>
</evidence>
<evidence type="ECO:0000256" key="6">
    <source>
        <dbReference type="ARBA" id="ARBA00022692"/>
    </source>
</evidence>
<dbReference type="PANTHER" id="PTHR11101:SF65">
    <property type="entry name" value="LOW-AFFINITY INORGANIC PHOSPHATE TRANSPORTER PITA-RELATED"/>
    <property type="match status" value="1"/>
</dbReference>
<dbReference type="GO" id="GO:0005886">
    <property type="term" value="C:plasma membrane"/>
    <property type="evidence" value="ECO:0007669"/>
    <property type="project" value="UniProtKB-SubCell"/>
</dbReference>
<dbReference type="Pfam" id="PF01384">
    <property type="entry name" value="PHO4"/>
    <property type="match status" value="1"/>
</dbReference>
<evidence type="ECO:0000256" key="4">
    <source>
        <dbReference type="ARBA" id="ARBA00022475"/>
    </source>
</evidence>
<feature type="transmembrane region" description="Helical" evidence="11">
    <location>
        <begin position="12"/>
        <end position="32"/>
    </location>
</feature>
<reference evidence="12 13" key="1">
    <citation type="submission" date="2018-12" db="EMBL/GenBank/DDBJ databases">
        <authorList>
            <person name="Chong R.A."/>
        </authorList>
    </citation>
    <scope>NUCLEOTIDE SEQUENCE [LARGE SCALE GENOMIC DNA]</scope>
    <source>
        <strain evidence="12 13">Lps</strain>
    </source>
</reference>
<feature type="transmembrane region" description="Helical" evidence="11">
    <location>
        <begin position="96"/>
        <end position="116"/>
    </location>
</feature>
<dbReference type="InterPro" id="IPR001204">
    <property type="entry name" value="Phos_transporter"/>
</dbReference>
<evidence type="ECO:0000256" key="3">
    <source>
        <dbReference type="ARBA" id="ARBA00022448"/>
    </source>
</evidence>
<evidence type="ECO:0000256" key="11">
    <source>
        <dbReference type="RuleBase" id="RU363058"/>
    </source>
</evidence>
<dbReference type="GO" id="GO:0035435">
    <property type="term" value="P:phosphate ion transmembrane transport"/>
    <property type="evidence" value="ECO:0007669"/>
    <property type="project" value="TreeGrafter"/>
</dbReference>
<sequence length="491" mass="54609">MLYLFSYSDLNHSLFLFLALFFVLLYEAINGFHDTANSVSTLIYTRAMSSNIAVIMSGIFNFLGVILGGLTVAYAIVHLLPNDLLLNSTSKNALAMIFSILLAAIMWNLCTWYFCLPASSSHSLIGAIIGIGLTNAIVTGSSLINALNIPKMQSIFLSLIFSPIVGLIIAGGLIFLLRYYTNNINRNFYRIHMTPIEREKKDGKKNPPFFIRIALILSSIGVSYAHGANDGQKGIGLIMLVLIGIVPSSFLINLNADKNEIICTKNTINQLEKYFLKNYKNISNEIKIQKGINRLDNYSNIYNVIKNIKKTKFLLQDISNYNTLDVKKRLQLRHFLLSISDLIDQKINTFNLNSKDKSFLIKSKKDILQTIEYAPMWIILIVALSLSIGTMIGWKRIVITIGEKIGKKRMTYAQAMSAQITASFSIGIASYTGIPVSTTHILSSSVAGTMLIDGDGIQMNTIKNIALAWLLTLPISILLSSFLYWIALSLI</sequence>